<accession>A0ABY5S162</accession>
<name>A0ABY5S162_9BACL</name>
<proteinExistence type="predicted"/>
<dbReference type="SUPFAM" id="SSF56112">
    <property type="entry name" value="Protein kinase-like (PK-like)"/>
    <property type="match status" value="1"/>
</dbReference>
<protein>
    <submittedName>
        <fullName evidence="2">Aminoglycoside phosphotransferase family protein</fullName>
    </submittedName>
</protein>
<evidence type="ECO:0000313" key="2">
    <source>
        <dbReference type="EMBL" id="UVI27594.1"/>
    </source>
</evidence>
<dbReference type="RefSeq" id="WP_258383682.1">
    <property type="nucleotide sequence ID" value="NZ_CP091430.1"/>
</dbReference>
<sequence>MNSQPNHEIESNTTETETILSAVKSVSKQGDVVLRPAGEWTPHIHGLLRHLSAEGFSAAPGIAGSGTDGFGRETLEYIPGEFVHPAPWSDEGLIEVGRLVRRLHDMSASYTPAGNAVWQPWFLRGVDRSERPKIISHGDIAPWNMVTKDGLPIGLIDWEFTGPVDPLTELARVCWLFPQLNDDDVAVRVGLPSPETRARQLRLLVDGYGLDLEQRSGFVDLIIEVAVREAAEEAVEADVKMESEGPLWGLAWRIRAASWMLRHRSLLEEALK</sequence>
<dbReference type="Proteomes" id="UP001057877">
    <property type="component" value="Chromosome"/>
</dbReference>
<dbReference type="Gene3D" id="3.90.1200.10">
    <property type="match status" value="1"/>
</dbReference>
<evidence type="ECO:0000313" key="3">
    <source>
        <dbReference type="Proteomes" id="UP001057877"/>
    </source>
</evidence>
<keyword evidence="3" id="KW-1185">Reference proteome</keyword>
<feature type="domain" description="Aminoglycoside phosphotransferase" evidence="1">
    <location>
        <begin position="121"/>
        <end position="186"/>
    </location>
</feature>
<gene>
    <name evidence="2" type="ORF">L1F29_19190</name>
</gene>
<evidence type="ECO:0000259" key="1">
    <source>
        <dbReference type="Pfam" id="PF01636"/>
    </source>
</evidence>
<organism evidence="2 3">
    <name type="scientific">Paenibacillus spongiae</name>
    <dbReference type="NCBI Taxonomy" id="2909671"/>
    <lineage>
        <taxon>Bacteria</taxon>
        <taxon>Bacillati</taxon>
        <taxon>Bacillota</taxon>
        <taxon>Bacilli</taxon>
        <taxon>Bacillales</taxon>
        <taxon>Paenibacillaceae</taxon>
        <taxon>Paenibacillus</taxon>
    </lineage>
</organism>
<dbReference type="Pfam" id="PF01636">
    <property type="entry name" value="APH"/>
    <property type="match status" value="1"/>
</dbReference>
<dbReference type="EMBL" id="CP091430">
    <property type="protein sequence ID" value="UVI27594.1"/>
    <property type="molecule type" value="Genomic_DNA"/>
</dbReference>
<dbReference type="InterPro" id="IPR002575">
    <property type="entry name" value="Aminoglycoside_PTrfase"/>
</dbReference>
<reference evidence="2" key="1">
    <citation type="submission" date="2022-01" db="EMBL/GenBank/DDBJ databases">
        <title>Paenibacillus spongiae sp. nov., isolated from marine sponge.</title>
        <authorList>
            <person name="Li Z."/>
            <person name="Zhang M."/>
        </authorList>
    </citation>
    <scope>NUCLEOTIDE SEQUENCE</scope>
    <source>
        <strain evidence="2">PHS-Z3</strain>
    </source>
</reference>
<dbReference type="InterPro" id="IPR011009">
    <property type="entry name" value="Kinase-like_dom_sf"/>
</dbReference>